<evidence type="ECO:0000313" key="3">
    <source>
        <dbReference type="Proteomes" id="UP000028006"/>
    </source>
</evidence>
<organism evidence="2 3">
    <name type="scientific">Endozoicomonas montiporae</name>
    <dbReference type="NCBI Taxonomy" id="1027273"/>
    <lineage>
        <taxon>Bacteria</taxon>
        <taxon>Pseudomonadati</taxon>
        <taxon>Pseudomonadota</taxon>
        <taxon>Gammaproteobacteria</taxon>
        <taxon>Oceanospirillales</taxon>
        <taxon>Endozoicomonadaceae</taxon>
        <taxon>Endozoicomonas</taxon>
    </lineage>
</organism>
<dbReference type="Gene3D" id="3.40.91.30">
    <property type="match status" value="1"/>
</dbReference>
<protein>
    <recommendedName>
        <fullName evidence="1">TnsA endonuclease N-terminal domain-containing protein</fullName>
    </recommendedName>
</protein>
<feature type="domain" description="TnsA endonuclease N-terminal" evidence="1">
    <location>
        <begin position="22"/>
        <end position="97"/>
    </location>
</feature>
<proteinExistence type="predicted"/>
<keyword evidence="3" id="KW-1185">Reference proteome</keyword>
<dbReference type="AlphaFoldDB" id="A0A081N9L1"/>
<evidence type="ECO:0000313" key="2">
    <source>
        <dbReference type="EMBL" id="KEQ15134.1"/>
    </source>
</evidence>
<name>A0A081N9L1_9GAMM</name>
<comment type="caution">
    <text evidence="2">The sequence shown here is derived from an EMBL/GenBank/DDBJ whole genome shotgun (WGS) entry which is preliminary data.</text>
</comment>
<dbReference type="Proteomes" id="UP000028006">
    <property type="component" value="Unassembled WGS sequence"/>
</dbReference>
<accession>A0A081N9L1</accession>
<dbReference type="InterPro" id="IPR014833">
    <property type="entry name" value="TnsA_N"/>
</dbReference>
<gene>
    <name evidence="2" type="ORF">GZ77_00020</name>
</gene>
<dbReference type="EMBL" id="JOKG01000001">
    <property type="protein sequence ID" value="KEQ15134.1"/>
    <property type="molecule type" value="Genomic_DNA"/>
</dbReference>
<evidence type="ECO:0000259" key="1">
    <source>
        <dbReference type="Pfam" id="PF08722"/>
    </source>
</evidence>
<sequence>MGMHLATESPNEFNFAEFLEADSRVRGFISQPQTITYDLYQIGHQYTADFLVDFYIFKPTFYEIKPKGFEMSEEEEDKFYEIEKTFNDMDFNFILVTGDYIEKGLV</sequence>
<reference evidence="2 3" key="1">
    <citation type="submission" date="2014-06" db="EMBL/GenBank/DDBJ databases">
        <title>Whole Genome Sequences of Three Symbiotic Endozoicomonas Bacteria.</title>
        <authorList>
            <person name="Neave M.J."/>
            <person name="Apprill A."/>
            <person name="Voolstra C.R."/>
        </authorList>
    </citation>
    <scope>NUCLEOTIDE SEQUENCE [LARGE SCALE GENOMIC DNA]</scope>
    <source>
        <strain evidence="2 3">LMG 24815</strain>
    </source>
</reference>
<dbReference type="Pfam" id="PF08722">
    <property type="entry name" value="Tn7_TnsA-like_N"/>
    <property type="match status" value="1"/>
</dbReference>